<evidence type="ECO:0000256" key="1">
    <source>
        <dbReference type="SAM" id="MobiDB-lite"/>
    </source>
</evidence>
<reference evidence="3" key="1">
    <citation type="submission" date="2017-01" db="EMBL/GenBank/DDBJ databases">
        <title>Comparative genomics of anhydrobiosis in the tardigrade Hypsibius dujardini.</title>
        <authorList>
            <person name="Yoshida Y."/>
            <person name="Koutsovoulos G."/>
            <person name="Laetsch D."/>
            <person name="Stevens L."/>
            <person name="Kumar S."/>
            <person name="Horikawa D."/>
            <person name="Ishino K."/>
            <person name="Komine S."/>
            <person name="Tomita M."/>
            <person name="Blaxter M."/>
            <person name="Arakawa K."/>
        </authorList>
    </citation>
    <scope>NUCLEOTIDE SEQUENCE [LARGE SCALE GENOMIC DNA]</scope>
    <source>
        <strain evidence="3">Z151</strain>
    </source>
</reference>
<feature type="region of interest" description="Disordered" evidence="1">
    <location>
        <begin position="163"/>
        <end position="374"/>
    </location>
</feature>
<feature type="compositionally biased region" description="Polar residues" evidence="1">
    <location>
        <begin position="289"/>
        <end position="309"/>
    </location>
</feature>
<organism evidence="2 3">
    <name type="scientific">Hypsibius exemplaris</name>
    <name type="common">Freshwater tardigrade</name>
    <dbReference type="NCBI Taxonomy" id="2072580"/>
    <lineage>
        <taxon>Eukaryota</taxon>
        <taxon>Metazoa</taxon>
        <taxon>Ecdysozoa</taxon>
        <taxon>Tardigrada</taxon>
        <taxon>Eutardigrada</taxon>
        <taxon>Parachela</taxon>
        <taxon>Hypsibioidea</taxon>
        <taxon>Hypsibiidae</taxon>
        <taxon>Hypsibius</taxon>
    </lineage>
</organism>
<feature type="compositionally biased region" description="Basic and acidic residues" evidence="1">
    <location>
        <begin position="36"/>
        <end position="58"/>
    </location>
</feature>
<gene>
    <name evidence="2" type="ORF">BV898_17940</name>
</gene>
<feature type="compositionally biased region" description="Basic and acidic residues" evidence="1">
    <location>
        <begin position="428"/>
        <end position="438"/>
    </location>
</feature>
<feature type="compositionally biased region" description="Polar residues" evidence="1">
    <location>
        <begin position="551"/>
        <end position="562"/>
    </location>
</feature>
<proteinExistence type="predicted"/>
<dbReference type="Proteomes" id="UP000192578">
    <property type="component" value="Unassembled WGS sequence"/>
</dbReference>
<comment type="caution">
    <text evidence="2">The sequence shown here is derived from an EMBL/GenBank/DDBJ whole genome shotgun (WGS) entry which is preliminary data.</text>
</comment>
<dbReference type="AlphaFoldDB" id="A0A9X6NPK8"/>
<feature type="compositionally biased region" description="Low complexity" evidence="1">
    <location>
        <begin position="442"/>
        <end position="480"/>
    </location>
</feature>
<evidence type="ECO:0000313" key="2">
    <source>
        <dbReference type="EMBL" id="OWA53514.1"/>
    </source>
</evidence>
<feature type="region of interest" description="Disordered" evidence="1">
    <location>
        <begin position="15"/>
        <end position="136"/>
    </location>
</feature>
<feature type="compositionally biased region" description="Basic and acidic residues" evidence="1">
    <location>
        <begin position="310"/>
        <end position="325"/>
    </location>
</feature>
<keyword evidence="3" id="KW-1185">Reference proteome</keyword>
<feature type="compositionally biased region" description="Low complexity" evidence="1">
    <location>
        <begin position="502"/>
        <end position="519"/>
    </location>
</feature>
<sequence length="608" mass="64090">MKEEPSLLELHHNTIRAVDAARDTKGHKSIMKPSSSRHENTSPQKYEKAHHATADPDPVRPAASSHALSPFNTKPSQHNKKPGEVPEPKVTAAASRQDLRSSDTHVPVTPTVSNQILLPTVKPKKDEEPVGEVLPPIETPQDIIKRKQADKYLNEVLRSASGVELAESPSQPKLAPPPAPQPGSIMTVKSSPSLTSLPKPPRVMMVEPAAPMPATALPPPPLAPNFPSPKAGPSRTSVGAPRKVNQSVEGYSERIKSEANSMRGEIMKPKVLPQSSSLHAGQPRLQPVGSENETNNLQKTSSHQIQPTDAKSDEEAYRRTQDQETKTNNGIPKSEPLCNLPMSAPSGSAVSIVAHNPSDADLPEGSPPTPPVRPSFSALKAVSCTALSDNSSECIKEEEGEHPAAVFLTVIIEVTQTDSTVSSIKPDYTNRRPQDRTADLLSPVSTAATEVSSSSASTGSNIGSSASDGSDAGSSTASDRSNYETSEGSASDAEDVASSIGTSMVTTTSSQTSSGKHTSIGTTKSPPLALIVDRPSQEQPTTDEDGGVSPAASTTGSEFISIQDVHTSPLSIGLRNANPPFQMPAVTLSVVPLFNEEQVKPSDKPKTG</sequence>
<protein>
    <submittedName>
        <fullName evidence="2">Uncharacterized protein</fullName>
    </submittedName>
</protein>
<feature type="compositionally biased region" description="Pro residues" evidence="1">
    <location>
        <begin position="216"/>
        <end position="227"/>
    </location>
</feature>
<name>A0A9X6NPK8_HYPEX</name>
<accession>A0A9X6NPK8</accession>
<evidence type="ECO:0000313" key="3">
    <source>
        <dbReference type="Proteomes" id="UP000192578"/>
    </source>
</evidence>
<feature type="compositionally biased region" description="Polar residues" evidence="1">
    <location>
        <begin position="66"/>
        <end position="76"/>
    </location>
</feature>
<feature type="region of interest" description="Disordered" evidence="1">
    <location>
        <begin position="418"/>
        <end position="562"/>
    </location>
</feature>
<dbReference type="EMBL" id="MTYJ01000326">
    <property type="protein sequence ID" value="OWA53514.1"/>
    <property type="molecule type" value="Genomic_DNA"/>
</dbReference>